<reference evidence="2" key="1">
    <citation type="journal article" date="2023" name="Commun. Biol.">
        <title>Genome analysis of Parmales, the sister group of diatoms, reveals the evolutionary specialization of diatoms from phago-mixotrophs to photoautotrophs.</title>
        <authorList>
            <person name="Ban H."/>
            <person name="Sato S."/>
            <person name="Yoshikawa S."/>
            <person name="Yamada K."/>
            <person name="Nakamura Y."/>
            <person name="Ichinomiya M."/>
            <person name="Sato N."/>
            <person name="Blanc-Mathieu R."/>
            <person name="Endo H."/>
            <person name="Kuwata A."/>
            <person name="Ogata H."/>
        </authorList>
    </citation>
    <scope>NUCLEOTIDE SEQUENCE [LARGE SCALE GENOMIC DNA]</scope>
    <source>
        <strain evidence="2">NIES 3701</strain>
    </source>
</reference>
<proteinExistence type="predicted"/>
<name>A0A9W7C082_9STRA</name>
<dbReference type="EMBL" id="BRXY01000567">
    <property type="protein sequence ID" value="GMI00200.1"/>
    <property type="molecule type" value="Genomic_DNA"/>
</dbReference>
<dbReference type="OrthoDB" id="529273at2759"/>
<evidence type="ECO:0000313" key="1">
    <source>
        <dbReference type="EMBL" id="GMI00200.1"/>
    </source>
</evidence>
<gene>
    <name evidence="1" type="ORF">TrST_g8612</name>
</gene>
<dbReference type="AlphaFoldDB" id="A0A9W7C082"/>
<keyword evidence="2" id="KW-1185">Reference proteome</keyword>
<evidence type="ECO:0000313" key="2">
    <source>
        <dbReference type="Proteomes" id="UP001165085"/>
    </source>
</evidence>
<organism evidence="1 2">
    <name type="scientific">Triparma strigata</name>
    <dbReference type="NCBI Taxonomy" id="1606541"/>
    <lineage>
        <taxon>Eukaryota</taxon>
        <taxon>Sar</taxon>
        <taxon>Stramenopiles</taxon>
        <taxon>Ochrophyta</taxon>
        <taxon>Bolidophyceae</taxon>
        <taxon>Parmales</taxon>
        <taxon>Triparmaceae</taxon>
        <taxon>Triparma</taxon>
    </lineage>
</organism>
<accession>A0A9W7C082</accession>
<protein>
    <submittedName>
        <fullName evidence="1">Uncharacterized protein</fullName>
    </submittedName>
</protein>
<dbReference type="Proteomes" id="UP001165085">
    <property type="component" value="Unassembled WGS sequence"/>
</dbReference>
<comment type="caution">
    <text evidence="1">The sequence shown here is derived from an EMBL/GenBank/DDBJ whole genome shotgun (WGS) entry which is preliminary data.</text>
</comment>
<sequence length="347" mass="39616">MKWFPEIVSTPLTSPYHLITHEVLLPYHSMASINIGHLIWDDFFPLYTLLKIFGLEEERIKYVRYVGEEANWATCEYKGVAGLNLPRCVRNFVRFFKMMVGGEGLLNDGVPYTNENLEESVDLEEEVEYICWEKSVAGIGLLTDHGKKLHGWDKEDYEYSYNIGKGRLMKEFRDFAVGNIGLDYNSKVHGADDKIRITFSTMSSASPARRLTFKKQIQNVKELYANDASVIIEEYNLADLDAKQQVEIHMKTNVMVTAAGGGAVTSMFLPDGAALILYYDSLGTNGNTKRPIGHPARLDWDYFNNMAYVRTSWLPIVGMDDDALEVFTGIVEMEVENYKSFRMKTER</sequence>